<evidence type="ECO:0000313" key="2">
    <source>
        <dbReference type="EMBL" id="GGM84974.1"/>
    </source>
</evidence>
<dbReference type="RefSeq" id="WP_019944443.1">
    <property type="nucleotide sequence ID" value="NZ_BMLI01000001.1"/>
</dbReference>
<feature type="chain" id="PRO_5047439597" description="BclB C-terminal domain-containing protein" evidence="1">
    <location>
        <begin position="35"/>
        <end position="275"/>
    </location>
</feature>
<dbReference type="EMBL" id="BMLI01000001">
    <property type="protein sequence ID" value="GGM84974.1"/>
    <property type="molecule type" value="Genomic_DNA"/>
</dbReference>
<comment type="caution">
    <text evidence="2">The sequence shown here is derived from an EMBL/GenBank/DDBJ whole genome shotgun (WGS) entry which is preliminary data.</text>
</comment>
<feature type="signal peptide" evidence="1">
    <location>
        <begin position="1"/>
        <end position="34"/>
    </location>
</feature>
<protein>
    <recommendedName>
        <fullName evidence="4">BclB C-terminal domain-containing protein</fullName>
    </recommendedName>
</protein>
<sequence>MKRTYIFNAISSRKTLKGTILAAALALFTLTAKAQVGVGTISPDGSAQLEVQSTSKGLLIPRMLDTERAGISAPATGLLVYQTNGNAGFWYYTGSEWVPLKTPPAVANPSIIPYASGTPAVVTTLLGGLAGTTSVIGFGSSAAGISLVGGLIDATGLTNMAFSVPRAGNITSISGFFSNTVALALIGATVTLQGQLYSAPPGSNSFAPVPGAIVSLAPGFTGILAIGTTSTGITSGLNIPVTAGTRLLLVLSASGTGIPIATTVSGYFSAGVGIN</sequence>
<evidence type="ECO:0000313" key="3">
    <source>
        <dbReference type="Proteomes" id="UP000632339"/>
    </source>
</evidence>
<evidence type="ECO:0008006" key="4">
    <source>
        <dbReference type="Google" id="ProtNLM"/>
    </source>
</evidence>
<reference evidence="3" key="1">
    <citation type="journal article" date="2019" name="Int. J. Syst. Evol. Microbiol.">
        <title>The Global Catalogue of Microorganisms (GCM) 10K type strain sequencing project: providing services to taxonomists for standard genome sequencing and annotation.</title>
        <authorList>
            <consortium name="The Broad Institute Genomics Platform"/>
            <consortium name="The Broad Institute Genome Sequencing Center for Infectious Disease"/>
            <person name="Wu L."/>
            <person name="Ma J."/>
        </authorList>
    </citation>
    <scope>NUCLEOTIDE SEQUENCE [LARGE SCALE GENOMIC DNA]</scope>
    <source>
        <strain evidence="3">CGMCC 1.6375</strain>
    </source>
</reference>
<gene>
    <name evidence="2" type="ORF">GCM10010967_16140</name>
</gene>
<accession>A0ABQ2HMV0</accession>
<organism evidence="2 3">
    <name type="scientific">Dyadobacter beijingensis</name>
    <dbReference type="NCBI Taxonomy" id="365489"/>
    <lineage>
        <taxon>Bacteria</taxon>
        <taxon>Pseudomonadati</taxon>
        <taxon>Bacteroidota</taxon>
        <taxon>Cytophagia</taxon>
        <taxon>Cytophagales</taxon>
        <taxon>Spirosomataceae</taxon>
        <taxon>Dyadobacter</taxon>
    </lineage>
</organism>
<name>A0ABQ2HMV0_9BACT</name>
<dbReference type="NCBIfam" id="TIGR03721">
    <property type="entry name" value="exospore_TM"/>
    <property type="match status" value="1"/>
</dbReference>
<keyword evidence="3" id="KW-1185">Reference proteome</keyword>
<dbReference type="InterPro" id="IPR021210">
    <property type="entry name" value="Exosporium_BclB"/>
</dbReference>
<keyword evidence="1" id="KW-0732">Signal</keyword>
<dbReference type="Proteomes" id="UP000632339">
    <property type="component" value="Unassembled WGS sequence"/>
</dbReference>
<evidence type="ECO:0000256" key="1">
    <source>
        <dbReference type="SAM" id="SignalP"/>
    </source>
</evidence>
<proteinExistence type="predicted"/>